<sequence length="160" mass="17132">MRCGCQFVSARALRSAVGGVPGMRSGGGFTDHLINVLAVCAALLSLVGFGYIVHHALKARQDMDDASDLTAAAIRGDIESQRRLAACYVEGCPPLPRSDIIACAWRRIALQTAGTAAEDAERARAICDTLSAQDAGIAENARRTLEHRIESRRALARTQR</sequence>
<feature type="transmembrane region" description="Helical" evidence="1">
    <location>
        <begin position="34"/>
        <end position="53"/>
    </location>
</feature>
<dbReference type="EMBL" id="BPQR01000073">
    <property type="protein sequence ID" value="GJE08314.1"/>
    <property type="molecule type" value="Genomic_DNA"/>
</dbReference>
<evidence type="ECO:0000256" key="1">
    <source>
        <dbReference type="SAM" id="Phobius"/>
    </source>
</evidence>
<organism evidence="2 3">
    <name type="scientific">Methylobacterium jeotgali</name>
    <dbReference type="NCBI Taxonomy" id="381630"/>
    <lineage>
        <taxon>Bacteria</taxon>
        <taxon>Pseudomonadati</taxon>
        <taxon>Pseudomonadota</taxon>
        <taxon>Alphaproteobacteria</taxon>
        <taxon>Hyphomicrobiales</taxon>
        <taxon>Methylobacteriaceae</taxon>
        <taxon>Methylobacterium</taxon>
    </lineage>
</organism>
<proteinExistence type="predicted"/>
<evidence type="ECO:0000313" key="3">
    <source>
        <dbReference type="Proteomes" id="UP001055102"/>
    </source>
</evidence>
<keyword evidence="3" id="KW-1185">Reference proteome</keyword>
<comment type="caution">
    <text evidence="2">The sequence shown here is derived from an EMBL/GenBank/DDBJ whole genome shotgun (WGS) entry which is preliminary data.</text>
</comment>
<accession>A0ABQ4T0I8</accession>
<dbReference type="Proteomes" id="UP001055102">
    <property type="component" value="Unassembled WGS sequence"/>
</dbReference>
<protein>
    <submittedName>
        <fullName evidence="2">Uncharacterized protein</fullName>
    </submittedName>
</protein>
<keyword evidence="1" id="KW-1133">Transmembrane helix</keyword>
<gene>
    <name evidence="2" type="ORF">AOPFMNJM_3651</name>
</gene>
<reference evidence="2" key="1">
    <citation type="journal article" date="2021" name="Front. Microbiol.">
        <title>Comprehensive Comparative Genomics and Phenotyping of Methylobacterium Species.</title>
        <authorList>
            <person name="Alessa O."/>
            <person name="Ogura Y."/>
            <person name="Fujitani Y."/>
            <person name="Takami H."/>
            <person name="Hayashi T."/>
            <person name="Sahin N."/>
            <person name="Tani A."/>
        </authorList>
    </citation>
    <scope>NUCLEOTIDE SEQUENCE</scope>
    <source>
        <strain evidence="2">LMG 23639</strain>
    </source>
</reference>
<evidence type="ECO:0000313" key="2">
    <source>
        <dbReference type="EMBL" id="GJE08314.1"/>
    </source>
</evidence>
<name>A0ABQ4T0I8_9HYPH</name>
<keyword evidence="1" id="KW-0472">Membrane</keyword>
<keyword evidence="1" id="KW-0812">Transmembrane</keyword>
<reference evidence="2" key="2">
    <citation type="submission" date="2021-08" db="EMBL/GenBank/DDBJ databases">
        <authorList>
            <person name="Tani A."/>
            <person name="Ola A."/>
            <person name="Ogura Y."/>
            <person name="Katsura K."/>
            <person name="Hayashi T."/>
        </authorList>
    </citation>
    <scope>NUCLEOTIDE SEQUENCE</scope>
    <source>
        <strain evidence="2">LMG 23639</strain>
    </source>
</reference>